<name>A0ABY5PNL7_9ACTN</name>
<dbReference type="Proteomes" id="UP001058860">
    <property type="component" value="Chromosome"/>
</dbReference>
<proteinExistence type="predicted"/>
<evidence type="ECO:0000313" key="3">
    <source>
        <dbReference type="Proteomes" id="UP001058860"/>
    </source>
</evidence>
<gene>
    <name evidence="2" type="ORF">LRS13_11550</name>
</gene>
<evidence type="ECO:0000313" key="2">
    <source>
        <dbReference type="EMBL" id="UUY06115.1"/>
    </source>
</evidence>
<reference evidence="3" key="1">
    <citation type="submission" date="2021-11" db="EMBL/GenBank/DDBJ databases">
        <title>Cultivation dependent microbiological survey of springs from the worlds oldest radium mine currently devoted to the extraction of radon-saturated water.</title>
        <authorList>
            <person name="Kapinusova G."/>
            <person name="Smrhova T."/>
            <person name="Strejcek M."/>
            <person name="Suman J."/>
            <person name="Jani K."/>
            <person name="Pajer P."/>
            <person name="Uhlik O."/>
        </authorList>
    </citation>
    <scope>NUCLEOTIDE SEQUENCE [LARGE SCALE GENOMIC DNA]</scope>
    <source>
        <strain evidence="3">J379</strain>
    </source>
</reference>
<sequence>MPSARHELWSPPCTAQSEGLGETPGGTAAPERRWLVIEQPGAWGHSALRESDLDLEIAEELAARAEARGMRLQIVRRRLGRVPDERRVAMLACLEPENRWLEEVPIAHADELLDLDLDTFAAGTPTGAGRLLDRPRWLVCTHGTKDPCCAKRGLPVLGQLRGVVGERAWHSAHLGGDRFAANVVVLPLGGTLGRVPADAVPEVVEDIDSGRLPLELLRGRAGWPKAVQVAEIAVRRARDLRGVDDVVPVGAEPEDGTQRVTLRVGGETVTVRLRHTPTGTMRPVSCRAEEETDPGAWTVLGVSGAA</sequence>
<evidence type="ECO:0000256" key="1">
    <source>
        <dbReference type="SAM" id="MobiDB-lite"/>
    </source>
</evidence>
<dbReference type="InterPro" id="IPR009737">
    <property type="entry name" value="Aim32/Apd1-like"/>
</dbReference>
<dbReference type="InterPro" id="IPR036249">
    <property type="entry name" value="Thioredoxin-like_sf"/>
</dbReference>
<feature type="region of interest" description="Disordered" evidence="1">
    <location>
        <begin position="1"/>
        <end position="29"/>
    </location>
</feature>
<dbReference type="SUPFAM" id="SSF52833">
    <property type="entry name" value="Thioredoxin-like"/>
    <property type="match status" value="1"/>
</dbReference>
<dbReference type="Pfam" id="PF06999">
    <property type="entry name" value="Suc_Fer-like"/>
    <property type="match status" value="1"/>
</dbReference>
<keyword evidence="3" id="KW-1185">Reference proteome</keyword>
<protein>
    <recommendedName>
        <fullName evidence="4">Sucrase ferredoxin</fullName>
    </recommendedName>
</protein>
<dbReference type="EMBL" id="CP088295">
    <property type="protein sequence ID" value="UUY06115.1"/>
    <property type="molecule type" value="Genomic_DNA"/>
</dbReference>
<dbReference type="RefSeq" id="WP_353866544.1">
    <property type="nucleotide sequence ID" value="NZ_CP088295.1"/>
</dbReference>
<organism evidence="2 3">
    <name type="scientific">Svornostia abyssi</name>
    <dbReference type="NCBI Taxonomy" id="2898438"/>
    <lineage>
        <taxon>Bacteria</taxon>
        <taxon>Bacillati</taxon>
        <taxon>Actinomycetota</taxon>
        <taxon>Thermoleophilia</taxon>
        <taxon>Solirubrobacterales</taxon>
        <taxon>Baekduiaceae</taxon>
        <taxon>Svornostia</taxon>
    </lineage>
</organism>
<accession>A0ABY5PNL7</accession>
<evidence type="ECO:0008006" key="4">
    <source>
        <dbReference type="Google" id="ProtNLM"/>
    </source>
</evidence>